<proteinExistence type="predicted"/>
<comment type="catalytic activity">
    <reaction evidence="1">
        <text>ATP + protein L-histidine = ADP + protein N-phospho-L-histidine.</text>
        <dbReference type="EC" id="2.7.13.3"/>
    </reaction>
</comment>
<dbReference type="SMART" id="SM00387">
    <property type="entry name" value="HATPase_c"/>
    <property type="match status" value="1"/>
</dbReference>
<dbReference type="RefSeq" id="WP_090195807.1">
    <property type="nucleotide sequence ID" value="NZ_FOYP01000001.1"/>
</dbReference>
<dbReference type="PANTHER" id="PTHR45436:SF5">
    <property type="entry name" value="SENSOR HISTIDINE KINASE TRCS"/>
    <property type="match status" value="1"/>
</dbReference>
<dbReference type="PRINTS" id="PR00344">
    <property type="entry name" value="BCTRLSENSOR"/>
</dbReference>
<dbReference type="CDD" id="cd00082">
    <property type="entry name" value="HisKA"/>
    <property type="match status" value="1"/>
</dbReference>
<dbReference type="SUPFAM" id="SSF55874">
    <property type="entry name" value="ATPase domain of HSP90 chaperone/DNA topoisomerase II/histidine kinase"/>
    <property type="match status" value="1"/>
</dbReference>
<keyword evidence="10 11" id="KW-0472">Membrane</keyword>
<dbReference type="GO" id="GO:0005886">
    <property type="term" value="C:plasma membrane"/>
    <property type="evidence" value="ECO:0007669"/>
    <property type="project" value="TreeGrafter"/>
</dbReference>
<evidence type="ECO:0000256" key="7">
    <source>
        <dbReference type="ARBA" id="ARBA00022777"/>
    </source>
</evidence>
<dbReference type="InterPro" id="IPR004358">
    <property type="entry name" value="Sig_transdc_His_kin-like_C"/>
</dbReference>
<comment type="subcellular location">
    <subcellularLocation>
        <location evidence="2">Membrane</location>
    </subcellularLocation>
</comment>
<protein>
    <recommendedName>
        <fullName evidence="3">histidine kinase</fullName>
        <ecNumber evidence="3">2.7.13.3</ecNumber>
    </recommendedName>
</protein>
<dbReference type="InterPro" id="IPR050428">
    <property type="entry name" value="TCS_sensor_his_kinase"/>
</dbReference>
<keyword evidence="15" id="KW-1185">Reference proteome</keyword>
<evidence type="ECO:0000256" key="2">
    <source>
        <dbReference type="ARBA" id="ARBA00004370"/>
    </source>
</evidence>
<keyword evidence="7 14" id="KW-0418">Kinase</keyword>
<keyword evidence="5" id="KW-0808">Transferase</keyword>
<dbReference type="Gene3D" id="3.30.565.10">
    <property type="entry name" value="Histidine kinase-like ATPase, C-terminal domain"/>
    <property type="match status" value="1"/>
</dbReference>
<evidence type="ECO:0000256" key="10">
    <source>
        <dbReference type="ARBA" id="ARBA00023136"/>
    </source>
</evidence>
<feature type="transmembrane region" description="Helical" evidence="11">
    <location>
        <begin position="162"/>
        <end position="183"/>
    </location>
</feature>
<dbReference type="STRING" id="390270.SAMN04488005_0408"/>
<dbReference type="EMBL" id="FOYP01000001">
    <property type="protein sequence ID" value="SFR32962.1"/>
    <property type="molecule type" value="Genomic_DNA"/>
</dbReference>
<evidence type="ECO:0000313" key="15">
    <source>
        <dbReference type="Proteomes" id="UP000199478"/>
    </source>
</evidence>
<dbReference type="InterPro" id="IPR003594">
    <property type="entry name" value="HATPase_dom"/>
</dbReference>
<evidence type="ECO:0000313" key="14">
    <source>
        <dbReference type="EMBL" id="SFR32962.1"/>
    </source>
</evidence>
<dbReference type="AlphaFoldDB" id="A0A1I6FSM6"/>
<dbReference type="PROSITE" id="PS50885">
    <property type="entry name" value="HAMP"/>
    <property type="match status" value="1"/>
</dbReference>
<keyword evidence="6 11" id="KW-0812">Transmembrane</keyword>
<gene>
    <name evidence="14" type="ORF">SAMN04488005_0408</name>
</gene>
<dbReference type="InterPro" id="IPR003660">
    <property type="entry name" value="HAMP_dom"/>
</dbReference>
<keyword evidence="8 11" id="KW-1133">Transmembrane helix</keyword>
<dbReference type="PROSITE" id="PS50109">
    <property type="entry name" value="HIS_KIN"/>
    <property type="match status" value="1"/>
</dbReference>
<accession>A0A1I6FSM6</accession>
<dbReference type="Proteomes" id="UP000199478">
    <property type="component" value="Unassembled WGS sequence"/>
</dbReference>
<sequence>MKSSLSLRLIWAATVTTVLGLIATAFVLNFLFRMYFEERVNAELEAYLLVLSANVGVDAQGEVVVAPLADPRFEQALSGYFWQIQIDDDPPILSPSFWAAPLALDPPLTAGHITYENVTMGTGETVAVASWVITTGADDTRQKVFLAVAIDRTGLDASVAGFFTNSAIALTLLGALLLMASWVQVRLGLKPLDKVRADLARIRNSATDRLSQDYPDEILPLADEVNQLLDTNDATLARVRAGAANLAHGIKTPLTIIHGIERKLRHAAQDVIADELHNEAASIAYIVERELARSRDSHQSKQRSAILPIAKRLQDALGRQPGVDHISWKIDVAAQMRAPFDEFDLTELLGNLFDNAVKWADTQITIRAAQSDGAAFLTVDDDGPGIPEAARATVLERGGRLDADKPGTGLGLSIVQDMAQSHGCTLVLGRAPMGGLRVTLNWPVA</sequence>
<evidence type="ECO:0000256" key="6">
    <source>
        <dbReference type="ARBA" id="ARBA00022692"/>
    </source>
</evidence>
<dbReference type="SUPFAM" id="SSF47384">
    <property type="entry name" value="Homodimeric domain of signal transducing histidine kinase"/>
    <property type="match status" value="1"/>
</dbReference>
<evidence type="ECO:0000256" key="5">
    <source>
        <dbReference type="ARBA" id="ARBA00022679"/>
    </source>
</evidence>
<dbReference type="InterPro" id="IPR036097">
    <property type="entry name" value="HisK_dim/P_sf"/>
</dbReference>
<evidence type="ECO:0000256" key="3">
    <source>
        <dbReference type="ARBA" id="ARBA00012438"/>
    </source>
</evidence>
<dbReference type="EC" id="2.7.13.3" evidence="3"/>
<evidence type="ECO:0000256" key="9">
    <source>
        <dbReference type="ARBA" id="ARBA00023012"/>
    </source>
</evidence>
<evidence type="ECO:0000256" key="11">
    <source>
        <dbReference type="SAM" id="Phobius"/>
    </source>
</evidence>
<feature type="transmembrane region" description="Helical" evidence="11">
    <location>
        <begin position="9"/>
        <end position="32"/>
    </location>
</feature>
<evidence type="ECO:0000256" key="8">
    <source>
        <dbReference type="ARBA" id="ARBA00022989"/>
    </source>
</evidence>
<dbReference type="InterPro" id="IPR003661">
    <property type="entry name" value="HisK_dim/P_dom"/>
</dbReference>
<keyword evidence="4" id="KW-0597">Phosphoprotein</keyword>
<reference evidence="15" key="1">
    <citation type="submission" date="2016-10" db="EMBL/GenBank/DDBJ databases">
        <authorList>
            <person name="Varghese N."/>
            <person name="Submissions S."/>
        </authorList>
    </citation>
    <scope>NUCLEOTIDE SEQUENCE [LARGE SCALE GENOMIC DNA]</scope>
    <source>
        <strain evidence="15">DSM 26879</strain>
    </source>
</reference>
<evidence type="ECO:0000259" key="13">
    <source>
        <dbReference type="PROSITE" id="PS50885"/>
    </source>
</evidence>
<dbReference type="GO" id="GO:0000155">
    <property type="term" value="F:phosphorelay sensor kinase activity"/>
    <property type="evidence" value="ECO:0007669"/>
    <property type="project" value="InterPro"/>
</dbReference>
<dbReference type="OrthoDB" id="9815202at2"/>
<dbReference type="PANTHER" id="PTHR45436">
    <property type="entry name" value="SENSOR HISTIDINE KINASE YKOH"/>
    <property type="match status" value="1"/>
</dbReference>
<organism evidence="14 15">
    <name type="scientific">Yoonia tamlensis</name>
    <dbReference type="NCBI Taxonomy" id="390270"/>
    <lineage>
        <taxon>Bacteria</taxon>
        <taxon>Pseudomonadati</taxon>
        <taxon>Pseudomonadota</taxon>
        <taxon>Alphaproteobacteria</taxon>
        <taxon>Rhodobacterales</taxon>
        <taxon>Paracoccaceae</taxon>
        <taxon>Yoonia</taxon>
    </lineage>
</organism>
<name>A0A1I6FSM6_9RHOB</name>
<dbReference type="Pfam" id="PF02518">
    <property type="entry name" value="HATPase_c"/>
    <property type="match status" value="1"/>
</dbReference>
<dbReference type="InterPro" id="IPR036890">
    <property type="entry name" value="HATPase_C_sf"/>
</dbReference>
<keyword evidence="9" id="KW-0902">Two-component regulatory system</keyword>
<evidence type="ECO:0000259" key="12">
    <source>
        <dbReference type="PROSITE" id="PS50109"/>
    </source>
</evidence>
<dbReference type="InterPro" id="IPR005467">
    <property type="entry name" value="His_kinase_dom"/>
</dbReference>
<evidence type="ECO:0000256" key="4">
    <source>
        <dbReference type="ARBA" id="ARBA00022553"/>
    </source>
</evidence>
<evidence type="ECO:0000256" key="1">
    <source>
        <dbReference type="ARBA" id="ARBA00000085"/>
    </source>
</evidence>
<feature type="domain" description="HAMP" evidence="13">
    <location>
        <begin position="186"/>
        <end position="237"/>
    </location>
</feature>
<dbReference type="Gene3D" id="1.10.287.130">
    <property type="match status" value="1"/>
</dbReference>
<feature type="domain" description="Histidine kinase" evidence="12">
    <location>
        <begin position="245"/>
        <end position="445"/>
    </location>
</feature>